<feature type="transmembrane region" description="Helical" evidence="2">
    <location>
        <begin position="458"/>
        <end position="477"/>
    </location>
</feature>
<feature type="transmembrane region" description="Helical" evidence="2">
    <location>
        <begin position="188"/>
        <end position="212"/>
    </location>
</feature>
<name>A0A811PL30_9POAL</name>
<dbReference type="EMBL" id="CAJGYO010000007">
    <property type="protein sequence ID" value="CAD6243602.1"/>
    <property type="molecule type" value="Genomic_DNA"/>
</dbReference>
<feature type="transmembrane region" description="Helical" evidence="2">
    <location>
        <begin position="579"/>
        <end position="599"/>
    </location>
</feature>
<evidence type="ECO:0000313" key="5">
    <source>
        <dbReference type="Proteomes" id="UP000604825"/>
    </source>
</evidence>
<feature type="transmembrane region" description="Helical" evidence="2">
    <location>
        <begin position="137"/>
        <end position="155"/>
    </location>
</feature>
<evidence type="ECO:0000256" key="1">
    <source>
        <dbReference type="SAM" id="MobiDB-lite"/>
    </source>
</evidence>
<proteinExistence type="predicted"/>
<evidence type="ECO:0000259" key="3">
    <source>
        <dbReference type="Pfam" id="PF13962"/>
    </source>
</evidence>
<feature type="transmembrane region" description="Helical" evidence="2">
    <location>
        <begin position="611"/>
        <end position="628"/>
    </location>
</feature>
<sequence>MAGDKSDKPWEYTLRKYVLLLATVVATLTYSSAFSPPGGVWQDTDAGHLAGDPIIRDTHYRRYLVFFYCNATGFASSLVVIILILLLSVQHEDMSGASIWTWRHTLVPLRVVMALDLLSILGAYAAATCRDAVTTTYSTLLVVGVFAYLMVQVALSSSARHRGDQQIAAVSGDADADREVLGERPRKVLMLLATFAVSVTYVSGLSTPGGFWDGSQAGHAAGDAVLQDYNRARLVTFFLCNTTAFVASLLIILLLLDKKLRANAGLRSHELYGCIVVALAGLVAAYAAGSCRDAETTAYVVVLVAVILGYMLFQVYFAVKVVEATRKSNLWQWLVSVYAAASGWLRAIAASTCFRRQAPEAEIDREEVINESMDKARSLVLLLATLATSVTYQAGLVPPGDVWQDDGDGHLAGDPILLTTHPRRYKTFYYCNSTAFMASLAAIVLVQRRSALIKRHTLEAAMILDLFGLMGAYAAGSCRDVSTSIYVVALAGGVMVYVVIHVIFFTLDHGERIAGRQQDDDISVEKRRKRLLLFAILAATITYQAGLTPPSGFWPKDDDQGHRAGEPVLLSNYPRRYKAFFYSNSLSFMSAIAHIILLVNPNLYRPAIRSYALSVCTAVGLLGLVGAYAAGSTQHLKTSIYIFVLAFLVILLMAVLFVVAGRKKGKNKGKTTSNVADESAAVEAGGGGTGGGNPVAGDIAEPVAPRAGGAEVDEVRAKERHAKCKYLMLLGILMASVTYQAGLDPPGGVWQSDGDGHAAGDPVLRTNRRLRYLFFFHCNSTSFVASVVVVVLLLPRQLMDIGWWLTVTNVTIVLNLFGLLGAHAAGSSRGWETSGYIVAMIVAALAFVFVHALTSCFGRTRGPRSSSHLPAGDVPPQLKEPGSIGRRQPLEVSV</sequence>
<reference evidence="4" key="1">
    <citation type="submission" date="2020-10" db="EMBL/GenBank/DDBJ databases">
        <authorList>
            <person name="Han B."/>
            <person name="Lu T."/>
            <person name="Zhao Q."/>
            <person name="Huang X."/>
            <person name="Zhao Y."/>
        </authorList>
    </citation>
    <scope>NUCLEOTIDE SEQUENCE</scope>
</reference>
<protein>
    <recommendedName>
        <fullName evidence="3">PGG domain-containing protein</fullName>
    </recommendedName>
</protein>
<dbReference type="OrthoDB" id="681126at2759"/>
<feature type="transmembrane region" description="Helical" evidence="2">
    <location>
        <begin position="299"/>
        <end position="319"/>
    </location>
</feature>
<feature type="domain" description="PGG" evidence="3">
    <location>
        <begin position="185"/>
        <end position="292"/>
    </location>
</feature>
<feature type="domain" description="PGG" evidence="3">
    <location>
        <begin position="524"/>
        <end position="633"/>
    </location>
</feature>
<feature type="region of interest" description="Disordered" evidence="1">
    <location>
        <begin position="665"/>
        <end position="695"/>
    </location>
</feature>
<feature type="transmembrane region" description="Helical" evidence="2">
    <location>
        <begin position="379"/>
        <end position="397"/>
    </location>
</feature>
<feature type="transmembrane region" description="Helical" evidence="2">
    <location>
        <begin position="107"/>
        <end position="125"/>
    </location>
</feature>
<organism evidence="4 5">
    <name type="scientific">Miscanthus lutarioriparius</name>
    <dbReference type="NCBI Taxonomy" id="422564"/>
    <lineage>
        <taxon>Eukaryota</taxon>
        <taxon>Viridiplantae</taxon>
        <taxon>Streptophyta</taxon>
        <taxon>Embryophyta</taxon>
        <taxon>Tracheophyta</taxon>
        <taxon>Spermatophyta</taxon>
        <taxon>Magnoliopsida</taxon>
        <taxon>Liliopsida</taxon>
        <taxon>Poales</taxon>
        <taxon>Poaceae</taxon>
        <taxon>PACMAD clade</taxon>
        <taxon>Panicoideae</taxon>
        <taxon>Andropogonodae</taxon>
        <taxon>Andropogoneae</taxon>
        <taxon>Saccharinae</taxon>
        <taxon>Miscanthus</taxon>
    </lineage>
</organism>
<feature type="transmembrane region" description="Helical" evidence="2">
    <location>
        <begin position="232"/>
        <end position="256"/>
    </location>
</feature>
<feature type="transmembrane region" description="Helical" evidence="2">
    <location>
        <begin position="65"/>
        <end position="87"/>
    </location>
</feature>
<feature type="transmembrane region" description="Helical" evidence="2">
    <location>
        <begin position="531"/>
        <end position="547"/>
    </location>
</feature>
<feature type="compositionally biased region" description="Gly residues" evidence="1">
    <location>
        <begin position="684"/>
        <end position="694"/>
    </location>
</feature>
<feature type="domain" description="PGG" evidence="3">
    <location>
        <begin position="10"/>
        <end position="130"/>
    </location>
</feature>
<keyword evidence="2" id="KW-0472">Membrane</keyword>
<feature type="domain" description="PGG" evidence="3">
    <location>
        <begin position="371"/>
        <end position="479"/>
    </location>
</feature>
<feature type="transmembrane region" description="Helical" evidence="2">
    <location>
        <begin position="836"/>
        <end position="857"/>
    </location>
</feature>
<feature type="domain" description="PGG" evidence="3">
    <location>
        <begin position="721"/>
        <end position="829"/>
    </location>
</feature>
<dbReference type="Proteomes" id="UP000604825">
    <property type="component" value="Unassembled WGS sequence"/>
</dbReference>
<dbReference type="PANTHER" id="PTHR24177:SF465">
    <property type="entry name" value="OS06G0294400 PROTEIN"/>
    <property type="match status" value="1"/>
</dbReference>
<feature type="region of interest" description="Disordered" evidence="1">
    <location>
        <begin position="861"/>
        <end position="894"/>
    </location>
</feature>
<feature type="transmembrane region" description="Helical" evidence="2">
    <location>
        <begin position="427"/>
        <end position="446"/>
    </location>
</feature>
<accession>A0A811PL30</accession>
<feature type="transmembrane region" description="Helical" evidence="2">
    <location>
        <begin position="483"/>
        <end position="507"/>
    </location>
</feature>
<dbReference type="InterPro" id="IPR026961">
    <property type="entry name" value="PGG_dom"/>
</dbReference>
<dbReference type="PANTHER" id="PTHR24177">
    <property type="entry name" value="CASKIN"/>
    <property type="match status" value="1"/>
</dbReference>
<dbReference type="GO" id="GO:0016020">
    <property type="term" value="C:membrane"/>
    <property type="evidence" value="ECO:0007669"/>
    <property type="project" value="TreeGrafter"/>
</dbReference>
<evidence type="ECO:0000256" key="2">
    <source>
        <dbReference type="SAM" id="Phobius"/>
    </source>
</evidence>
<feature type="transmembrane region" description="Helical" evidence="2">
    <location>
        <begin position="726"/>
        <end position="743"/>
    </location>
</feature>
<feature type="transmembrane region" description="Helical" evidence="2">
    <location>
        <begin position="772"/>
        <end position="794"/>
    </location>
</feature>
<dbReference type="Pfam" id="PF13962">
    <property type="entry name" value="PGG"/>
    <property type="match status" value="5"/>
</dbReference>
<evidence type="ECO:0000313" key="4">
    <source>
        <dbReference type="EMBL" id="CAD6243602.1"/>
    </source>
</evidence>
<keyword evidence="5" id="KW-1185">Reference proteome</keyword>
<gene>
    <name evidence="4" type="ORF">NCGR_LOCUS28660</name>
</gene>
<feature type="transmembrane region" description="Helical" evidence="2">
    <location>
        <begin position="801"/>
        <end position="824"/>
    </location>
</feature>
<dbReference type="AlphaFoldDB" id="A0A811PL30"/>
<keyword evidence="2" id="KW-0812">Transmembrane</keyword>
<feature type="transmembrane region" description="Helical" evidence="2">
    <location>
        <begin position="640"/>
        <end position="660"/>
    </location>
</feature>
<feature type="transmembrane region" description="Helical" evidence="2">
    <location>
        <begin position="268"/>
        <end position="287"/>
    </location>
</feature>
<comment type="caution">
    <text evidence="4">The sequence shown here is derived from an EMBL/GenBank/DDBJ whole genome shotgun (WGS) entry which is preliminary data.</text>
</comment>
<keyword evidence="2" id="KW-1133">Transmembrane helix</keyword>